<reference evidence="3" key="1">
    <citation type="submission" date="2020-08" db="EMBL/GenBank/DDBJ databases">
        <title>Genome public.</title>
        <authorList>
            <person name="Liu C."/>
            <person name="Sun Q."/>
        </authorList>
    </citation>
    <scope>NUCLEOTIDE SEQUENCE</scope>
    <source>
        <strain evidence="3">NSJ-33</strain>
    </source>
</reference>
<dbReference type="SUPFAM" id="SSF109604">
    <property type="entry name" value="HD-domain/PDEase-like"/>
    <property type="match status" value="1"/>
</dbReference>
<accession>A0A926E3B3</accession>
<dbReference type="EC" id="3.1.3.89" evidence="3"/>
<evidence type="ECO:0000313" key="3">
    <source>
        <dbReference type="EMBL" id="MBC8558740.1"/>
    </source>
</evidence>
<evidence type="ECO:0000256" key="1">
    <source>
        <dbReference type="ARBA" id="ARBA00022801"/>
    </source>
</evidence>
<sequence length="194" mass="22108">MLDSSFFALILRMKHIDRWGLMRNTFSDNLAEHSLDTAVIAHCLCVIGNTYCGKKLDAERCAVLALYHDASEIITGDMPTPVKYYSENLRALYKDVEKEAAGELLQKLPEEMREVYASIFSSEGEDSVYRPYIKGADKLSALIKCIQEEQSGNREFKNALQCQLNTLHGLGLPEVEFFIEHFIPAFYQSLDEQR</sequence>
<dbReference type="GO" id="GO:0005737">
    <property type="term" value="C:cytoplasm"/>
    <property type="evidence" value="ECO:0007669"/>
    <property type="project" value="TreeGrafter"/>
</dbReference>
<proteinExistence type="predicted"/>
<dbReference type="PANTHER" id="PTHR11845">
    <property type="entry name" value="5'-DEOXYNUCLEOTIDASE HDDC2"/>
    <property type="match status" value="1"/>
</dbReference>
<evidence type="ECO:0000313" key="4">
    <source>
        <dbReference type="Proteomes" id="UP000610760"/>
    </source>
</evidence>
<keyword evidence="1 3" id="KW-0378">Hydrolase</keyword>
<feature type="domain" description="HD/PDEase" evidence="2">
    <location>
        <begin position="26"/>
        <end position="151"/>
    </location>
</feature>
<dbReference type="CDD" id="cd00077">
    <property type="entry name" value="HDc"/>
    <property type="match status" value="1"/>
</dbReference>
<comment type="caution">
    <text evidence="3">The sequence shown here is derived from an EMBL/GenBank/DDBJ whole genome shotgun (WGS) entry which is preliminary data.</text>
</comment>
<protein>
    <submittedName>
        <fullName evidence="3">5'-deoxynucleotidase</fullName>
        <ecNumber evidence="3">3.1.3.89</ecNumber>
    </submittedName>
</protein>
<keyword evidence="4" id="KW-1185">Reference proteome</keyword>
<dbReference type="EMBL" id="JACRSV010000001">
    <property type="protein sequence ID" value="MBC8558740.1"/>
    <property type="molecule type" value="Genomic_DNA"/>
</dbReference>
<dbReference type="PANTHER" id="PTHR11845:SF13">
    <property type="entry name" value="5'-DEOXYNUCLEOTIDASE HDDC2"/>
    <property type="match status" value="1"/>
</dbReference>
<dbReference type="InterPro" id="IPR003607">
    <property type="entry name" value="HD/PDEase_dom"/>
</dbReference>
<evidence type="ECO:0000259" key="2">
    <source>
        <dbReference type="SMART" id="SM00471"/>
    </source>
</evidence>
<organism evidence="3 4">
    <name type="scientific">Fumia xinanensis</name>
    <dbReference type="NCBI Taxonomy" id="2763659"/>
    <lineage>
        <taxon>Bacteria</taxon>
        <taxon>Bacillati</taxon>
        <taxon>Bacillota</taxon>
        <taxon>Clostridia</taxon>
        <taxon>Eubacteriales</taxon>
        <taxon>Oscillospiraceae</taxon>
        <taxon>Fumia</taxon>
    </lineage>
</organism>
<dbReference type="Pfam" id="PF12917">
    <property type="entry name" value="YfbR-like"/>
    <property type="match status" value="1"/>
</dbReference>
<gene>
    <name evidence="3" type="primary">yfbR</name>
    <name evidence="3" type="ORF">H8710_01520</name>
</gene>
<name>A0A926E3B3_9FIRM</name>
<dbReference type="InterPro" id="IPR039356">
    <property type="entry name" value="YfbR/HDDC2"/>
</dbReference>
<dbReference type="NCBIfam" id="NF003009">
    <property type="entry name" value="PRK03826.1"/>
    <property type="match status" value="1"/>
</dbReference>
<dbReference type="GO" id="GO:0002953">
    <property type="term" value="F:5'-deoxynucleotidase activity"/>
    <property type="evidence" value="ECO:0007669"/>
    <property type="project" value="UniProtKB-EC"/>
</dbReference>
<dbReference type="Gene3D" id="1.10.3210.10">
    <property type="entry name" value="Hypothetical protein af1432"/>
    <property type="match status" value="1"/>
</dbReference>
<dbReference type="AlphaFoldDB" id="A0A926E3B3"/>
<dbReference type="Proteomes" id="UP000610760">
    <property type="component" value="Unassembled WGS sequence"/>
</dbReference>
<dbReference type="SMART" id="SM00471">
    <property type="entry name" value="HDc"/>
    <property type="match status" value="1"/>
</dbReference>